<dbReference type="PATRIC" id="fig|1279009.4.peg.2843"/>
<comment type="similarity">
    <text evidence="2">Belongs to the ABC transporter superfamily. ABCB family. Multidrug resistance exporter (TC 3.A.1.201) subfamily.</text>
</comment>
<evidence type="ECO:0000256" key="9">
    <source>
        <dbReference type="SAM" id="Phobius"/>
    </source>
</evidence>
<keyword evidence="7 9" id="KW-1133">Transmembrane helix</keyword>
<dbReference type="SUPFAM" id="SSF90123">
    <property type="entry name" value="ABC transporter transmembrane region"/>
    <property type="match status" value="1"/>
</dbReference>
<reference evidence="12 13" key="1">
    <citation type="journal article" date="2013" name="Genome Announc.">
        <title>Draft Genome Sequence of Cesiribacter andamanensis Strain AMV16T, Isolated from a Soil Sample from a Mud Volcano in the Andaman Islands, India.</title>
        <authorList>
            <person name="Shivaji S."/>
            <person name="Ara S."/>
            <person name="Begum Z."/>
            <person name="Srinivas T.N."/>
            <person name="Singh A."/>
            <person name="Kumar Pinnaka A."/>
        </authorList>
    </citation>
    <scope>NUCLEOTIDE SEQUENCE [LARGE SCALE GENOMIC DNA]</scope>
    <source>
        <strain evidence="12 13">AMV16</strain>
    </source>
</reference>
<dbReference type="Gene3D" id="3.40.50.300">
    <property type="entry name" value="P-loop containing nucleotide triphosphate hydrolases"/>
    <property type="match status" value="1"/>
</dbReference>
<dbReference type="OrthoDB" id="1522160at2"/>
<dbReference type="RefSeq" id="WP_009196192.1">
    <property type="nucleotide sequence ID" value="NZ_AODQ01000075.1"/>
</dbReference>
<dbReference type="GO" id="GO:0005524">
    <property type="term" value="F:ATP binding"/>
    <property type="evidence" value="ECO:0007669"/>
    <property type="project" value="UniProtKB-KW"/>
</dbReference>
<feature type="transmembrane region" description="Helical" evidence="9">
    <location>
        <begin position="159"/>
        <end position="177"/>
    </location>
</feature>
<dbReference type="GO" id="GO:0005886">
    <property type="term" value="C:plasma membrane"/>
    <property type="evidence" value="ECO:0007669"/>
    <property type="project" value="UniProtKB-SubCell"/>
</dbReference>
<organism evidence="12 13">
    <name type="scientific">Cesiribacter andamanensis AMV16</name>
    <dbReference type="NCBI Taxonomy" id="1279009"/>
    <lineage>
        <taxon>Bacteria</taxon>
        <taxon>Pseudomonadati</taxon>
        <taxon>Bacteroidota</taxon>
        <taxon>Cytophagia</taxon>
        <taxon>Cytophagales</taxon>
        <taxon>Cesiribacteraceae</taxon>
        <taxon>Cesiribacter</taxon>
    </lineage>
</organism>
<dbReference type="GO" id="GO:0090374">
    <property type="term" value="P:oligopeptide export from mitochondrion"/>
    <property type="evidence" value="ECO:0007669"/>
    <property type="project" value="TreeGrafter"/>
</dbReference>
<keyword evidence="13" id="KW-1185">Reference proteome</keyword>
<dbReference type="STRING" id="1279009.ADICEAN_02804"/>
<dbReference type="PROSITE" id="PS50929">
    <property type="entry name" value="ABC_TM1F"/>
    <property type="match status" value="1"/>
</dbReference>
<dbReference type="EMBL" id="AODQ01000075">
    <property type="protein sequence ID" value="EMR02058.1"/>
    <property type="molecule type" value="Genomic_DNA"/>
</dbReference>
<keyword evidence="8 9" id="KW-0472">Membrane</keyword>
<dbReference type="PANTHER" id="PTHR43394">
    <property type="entry name" value="ATP-DEPENDENT PERMEASE MDL1, MITOCHONDRIAL"/>
    <property type="match status" value="1"/>
</dbReference>
<dbReference type="Pfam" id="PF00664">
    <property type="entry name" value="ABC_membrane"/>
    <property type="match status" value="1"/>
</dbReference>
<dbReference type="InterPro" id="IPR017871">
    <property type="entry name" value="ABC_transporter-like_CS"/>
</dbReference>
<evidence type="ECO:0000256" key="2">
    <source>
        <dbReference type="ARBA" id="ARBA00007577"/>
    </source>
</evidence>
<feature type="transmembrane region" description="Helical" evidence="9">
    <location>
        <begin position="36"/>
        <end position="60"/>
    </location>
</feature>
<evidence type="ECO:0000256" key="3">
    <source>
        <dbReference type="ARBA" id="ARBA00022448"/>
    </source>
</evidence>
<name>M7N041_9BACT</name>
<evidence type="ECO:0000313" key="13">
    <source>
        <dbReference type="Proteomes" id="UP000011910"/>
    </source>
</evidence>
<dbReference type="InterPro" id="IPR003439">
    <property type="entry name" value="ABC_transporter-like_ATP-bd"/>
</dbReference>
<feature type="transmembrane region" description="Helical" evidence="9">
    <location>
        <begin position="80"/>
        <end position="101"/>
    </location>
</feature>
<gene>
    <name evidence="12" type="ORF">ADICEAN_02804</name>
</gene>
<dbReference type="EC" id="3.6.3.-" evidence="12"/>
<dbReference type="InterPro" id="IPR036640">
    <property type="entry name" value="ABC1_TM_sf"/>
</dbReference>
<comment type="subcellular location">
    <subcellularLocation>
        <location evidence="1">Cell membrane</location>
        <topology evidence="1">Multi-pass membrane protein</topology>
    </subcellularLocation>
</comment>
<comment type="caution">
    <text evidence="12">The sequence shown here is derived from an EMBL/GenBank/DDBJ whole genome shotgun (WGS) entry which is preliminary data.</text>
</comment>
<evidence type="ECO:0000256" key="6">
    <source>
        <dbReference type="ARBA" id="ARBA00022840"/>
    </source>
</evidence>
<dbReference type="CDD" id="cd03249">
    <property type="entry name" value="ABC_MTABC3_MDL1_MDL2"/>
    <property type="match status" value="1"/>
</dbReference>
<dbReference type="AlphaFoldDB" id="M7N041"/>
<evidence type="ECO:0000313" key="12">
    <source>
        <dbReference type="EMBL" id="EMR02058.1"/>
    </source>
</evidence>
<dbReference type="SMART" id="SM00382">
    <property type="entry name" value="AAA"/>
    <property type="match status" value="1"/>
</dbReference>
<feature type="transmembrane region" description="Helical" evidence="9">
    <location>
        <begin position="294"/>
        <end position="314"/>
    </location>
</feature>
<proteinExistence type="inferred from homology"/>
<keyword evidence="6 12" id="KW-0067">ATP-binding</keyword>
<evidence type="ECO:0000256" key="1">
    <source>
        <dbReference type="ARBA" id="ARBA00004651"/>
    </source>
</evidence>
<dbReference type="FunFam" id="3.40.50.300:FF:000205">
    <property type="entry name" value="ABC transporter B family member 4"/>
    <property type="match status" value="1"/>
</dbReference>
<dbReference type="eggNOG" id="COG1132">
    <property type="taxonomic scope" value="Bacteria"/>
</dbReference>
<evidence type="ECO:0000256" key="7">
    <source>
        <dbReference type="ARBA" id="ARBA00022989"/>
    </source>
</evidence>
<dbReference type="InterPro" id="IPR011527">
    <property type="entry name" value="ABC1_TM_dom"/>
</dbReference>
<dbReference type="Pfam" id="PF00005">
    <property type="entry name" value="ABC_tran"/>
    <property type="match status" value="1"/>
</dbReference>
<keyword evidence="3" id="KW-0813">Transport</keyword>
<dbReference type="InterPro" id="IPR003593">
    <property type="entry name" value="AAA+_ATPase"/>
</dbReference>
<keyword evidence="12" id="KW-0378">Hydrolase</keyword>
<evidence type="ECO:0000256" key="5">
    <source>
        <dbReference type="ARBA" id="ARBA00022741"/>
    </source>
</evidence>
<feature type="domain" description="ABC transporter" evidence="10">
    <location>
        <begin position="356"/>
        <end position="592"/>
    </location>
</feature>
<evidence type="ECO:0000259" key="10">
    <source>
        <dbReference type="PROSITE" id="PS50893"/>
    </source>
</evidence>
<protein>
    <submittedName>
        <fullName evidence="12">Putative multidrug export ATP-binding/permease protein</fullName>
        <ecNumber evidence="12">3.6.3.-</ecNumber>
    </submittedName>
</protein>
<keyword evidence="4 9" id="KW-0812">Transmembrane</keyword>
<dbReference type="GO" id="GO:0016887">
    <property type="term" value="F:ATP hydrolysis activity"/>
    <property type="evidence" value="ECO:0007669"/>
    <property type="project" value="InterPro"/>
</dbReference>
<sequence>MAKRRDPLQPEEKRKLTRENLSKLAGIFRYILPYRWLFAAGMGCLLVSSLSLLSFPYVAARLVDAATGTGQWFISGLNNIALFLLGILFIQAVFSFLRVYLFAQVSERSMADLRRSLYGRYMSLPMSFYDNQRTGELLSRITSDVSQLQDTFTTTLAEFVRQILTLTVGTAIIFYLTPKLAGFMLATFPLIVVVGILFGNFIRRLSKQIQDQLAKANVVVEETLQSIPMVKAFTSERYETQRYGSALDLVVRTALKAAGYRGAFISFIIFILFGGIVAVIWYGALLVQAGDITIGALISFVLYTTFIGGSIAGLGDLYGQLQKAIGASERVLQIIAMPGELSLEHSPERLPLQGRITYQGIRFAYPTRPEVEVLQELSLQIAAGEKIALVGHSGAGKSTIVQLLLRFYEPLAGQLLVDGQDIRTFDLSAYRANLGIVPQEVILFGGSIRENIAYGRPGASDAQIREAARKANALDFIEHFPEGFATLVGERGVKLSGGQRQRIAIARAILKDPRILILDEATSSLDAESEHLVQTALDQLMLGRTTIIIAHRLATIRKADRIYVISGGQIAESGTHEELLQISGGTYANLVRLQLQEEA</sequence>
<dbReference type="Gene3D" id="1.20.1560.10">
    <property type="entry name" value="ABC transporter type 1, transmembrane domain"/>
    <property type="match status" value="1"/>
</dbReference>
<dbReference type="PROSITE" id="PS00211">
    <property type="entry name" value="ABC_TRANSPORTER_1"/>
    <property type="match status" value="1"/>
</dbReference>
<dbReference type="CDD" id="cd18576">
    <property type="entry name" value="ABC_6TM_bac_exporter_ABCB8_10_like"/>
    <property type="match status" value="1"/>
</dbReference>
<dbReference type="GO" id="GO:0015421">
    <property type="term" value="F:ABC-type oligopeptide transporter activity"/>
    <property type="evidence" value="ECO:0007669"/>
    <property type="project" value="TreeGrafter"/>
</dbReference>
<dbReference type="SUPFAM" id="SSF52540">
    <property type="entry name" value="P-loop containing nucleoside triphosphate hydrolases"/>
    <property type="match status" value="1"/>
</dbReference>
<dbReference type="PROSITE" id="PS50893">
    <property type="entry name" value="ABC_TRANSPORTER_2"/>
    <property type="match status" value="1"/>
</dbReference>
<feature type="transmembrane region" description="Helical" evidence="9">
    <location>
        <begin position="183"/>
        <end position="202"/>
    </location>
</feature>
<dbReference type="InterPro" id="IPR027417">
    <property type="entry name" value="P-loop_NTPase"/>
</dbReference>
<dbReference type="InterPro" id="IPR039421">
    <property type="entry name" value="Type_1_exporter"/>
</dbReference>
<accession>M7N041</accession>
<keyword evidence="5" id="KW-0547">Nucleotide-binding</keyword>
<feature type="transmembrane region" description="Helical" evidence="9">
    <location>
        <begin position="262"/>
        <end position="282"/>
    </location>
</feature>
<evidence type="ECO:0000256" key="4">
    <source>
        <dbReference type="ARBA" id="ARBA00022692"/>
    </source>
</evidence>
<evidence type="ECO:0000259" key="11">
    <source>
        <dbReference type="PROSITE" id="PS50929"/>
    </source>
</evidence>
<dbReference type="Proteomes" id="UP000011910">
    <property type="component" value="Unassembled WGS sequence"/>
</dbReference>
<evidence type="ECO:0000256" key="8">
    <source>
        <dbReference type="ARBA" id="ARBA00023136"/>
    </source>
</evidence>
<feature type="domain" description="ABC transmembrane type-1" evidence="11">
    <location>
        <begin position="39"/>
        <end position="323"/>
    </location>
</feature>
<dbReference type="PANTHER" id="PTHR43394:SF1">
    <property type="entry name" value="ATP-BINDING CASSETTE SUB-FAMILY B MEMBER 10, MITOCHONDRIAL"/>
    <property type="match status" value="1"/>
</dbReference>